<evidence type="ECO:0000256" key="2">
    <source>
        <dbReference type="ARBA" id="ARBA00012438"/>
    </source>
</evidence>
<dbReference type="SMART" id="SM00091">
    <property type="entry name" value="PAS"/>
    <property type="match status" value="1"/>
</dbReference>
<evidence type="ECO:0000256" key="3">
    <source>
        <dbReference type="SAM" id="Coils"/>
    </source>
</evidence>
<evidence type="ECO:0000313" key="7">
    <source>
        <dbReference type="EMBL" id="RDE25104.1"/>
    </source>
</evidence>
<dbReference type="SUPFAM" id="SSF55785">
    <property type="entry name" value="PYP-like sensor domain (PAS domain)"/>
    <property type="match status" value="1"/>
</dbReference>
<feature type="transmembrane region" description="Helical" evidence="4">
    <location>
        <begin position="62"/>
        <end position="84"/>
    </location>
</feature>
<dbReference type="PANTHER" id="PTHR43065:SF42">
    <property type="entry name" value="TWO-COMPONENT SENSOR PPRA"/>
    <property type="match status" value="1"/>
</dbReference>
<feature type="coiled-coil region" evidence="3">
    <location>
        <begin position="82"/>
        <end position="124"/>
    </location>
</feature>
<protein>
    <recommendedName>
        <fullName evidence="2">histidine kinase</fullName>
        <ecNumber evidence="2">2.7.13.3</ecNumber>
    </recommendedName>
</protein>
<keyword evidence="3" id="KW-0175">Coiled coil</keyword>
<keyword evidence="4" id="KW-1133">Transmembrane helix</keyword>
<dbReference type="InterPro" id="IPR003594">
    <property type="entry name" value="HATPase_dom"/>
</dbReference>
<dbReference type="InterPro" id="IPR035965">
    <property type="entry name" value="PAS-like_dom_sf"/>
</dbReference>
<feature type="domain" description="PAS" evidence="6">
    <location>
        <begin position="131"/>
        <end position="178"/>
    </location>
</feature>
<evidence type="ECO:0000256" key="1">
    <source>
        <dbReference type="ARBA" id="ARBA00000085"/>
    </source>
</evidence>
<dbReference type="Gene3D" id="1.10.287.130">
    <property type="match status" value="1"/>
</dbReference>
<dbReference type="PROSITE" id="PS50112">
    <property type="entry name" value="PAS"/>
    <property type="match status" value="1"/>
</dbReference>
<dbReference type="CDD" id="cd00082">
    <property type="entry name" value="HisKA"/>
    <property type="match status" value="1"/>
</dbReference>
<dbReference type="InterPro" id="IPR005467">
    <property type="entry name" value="His_kinase_dom"/>
</dbReference>
<dbReference type="EC" id="2.7.13.3" evidence="2"/>
<dbReference type="RefSeq" id="WP_114694701.1">
    <property type="nucleotide sequence ID" value="NZ_QQOH01000001.1"/>
</dbReference>
<comment type="catalytic activity">
    <reaction evidence="1">
        <text>ATP + protein L-histidine = ADP + protein N-phospho-L-histidine.</text>
        <dbReference type="EC" id="2.7.13.3"/>
    </reaction>
</comment>
<dbReference type="Gene3D" id="3.30.450.20">
    <property type="entry name" value="PAS domain"/>
    <property type="match status" value="1"/>
</dbReference>
<name>A0A369WX47_9GAMM</name>
<dbReference type="Proteomes" id="UP000253769">
    <property type="component" value="Unassembled WGS sequence"/>
</dbReference>
<dbReference type="PANTHER" id="PTHR43065">
    <property type="entry name" value="SENSOR HISTIDINE KINASE"/>
    <property type="match status" value="1"/>
</dbReference>
<dbReference type="InterPro" id="IPR003661">
    <property type="entry name" value="HisK_dim/P_dom"/>
</dbReference>
<evidence type="ECO:0000259" key="6">
    <source>
        <dbReference type="PROSITE" id="PS50112"/>
    </source>
</evidence>
<evidence type="ECO:0000259" key="5">
    <source>
        <dbReference type="PROSITE" id="PS50109"/>
    </source>
</evidence>
<keyword evidence="4" id="KW-0812">Transmembrane</keyword>
<proteinExistence type="predicted"/>
<dbReference type="GO" id="GO:0000155">
    <property type="term" value="F:phosphorelay sensor kinase activity"/>
    <property type="evidence" value="ECO:0007669"/>
    <property type="project" value="InterPro"/>
</dbReference>
<accession>A0A369WX47</accession>
<dbReference type="InterPro" id="IPR013656">
    <property type="entry name" value="PAS_4"/>
</dbReference>
<dbReference type="Pfam" id="PF08448">
    <property type="entry name" value="PAS_4"/>
    <property type="match status" value="1"/>
</dbReference>
<sequence>MAPKLYGWISSLLQRRAVFYTTLARGKPGVIVSALLLFSYSQTGWAKIPLFRQEDGHTNWQHLANWSAGTFIILLTILSVYLYLARRRANRANRELDKIRRELEQRVRERTANLEQEIDQHRNTTAQLLASESYIQDILTSMPLMLVGLDSEGRVTQWNHEVERVSGIPAAQALGNSLWEVYPTVTVVPDHIRQAIETNEPIHLKQSLRGLAHFDITIYPLHDSNQGVVILVDDVSKQTSAENMLIHNDKMSFMGELASSMAHDINLPLQGLLMDLRSFDRLLSKNRSGDGAPNFNSDNETDMQRLQAVMEDMSSRGEQVSKIVSNLLNFARGRHEKRQVADVPELLDHTLQLASEVIPAAGGMSFQRIKLEKQYDQSLPLVPCYVTELQQVFLSLLRHASWALQRKNQNGFEPRIKLVLMESFGNLWFKLSHNGVGLTEDEQMVLFEPFFSNNESADDFDAGKHLSFSYYIVTEQHRGHMAVTSDLEQGSTIHIQIPIRRVGAET</sequence>
<dbReference type="SUPFAM" id="SSF55874">
    <property type="entry name" value="ATPase domain of HSP90 chaperone/DNA topoisomerase II/histidine kinase"/>
    <property type="match status" value="1"/>
</dbReference>
<evidence type="ECO:0000313" key="8">
    <source>
        <dbReference type="Proteomes" id="UP000253769"/>
    </source>
</evidence>
<dbReference type="OrthoDB" id="1931120at2"/>
<organism evidence="7 8">
    <name type="scientific">Motiliproteus coralliicola</name>
    <dbReference type="NCBI Taxonomy" id="2283196"/>
    <lineage>
        <taxon>Bacteria</taxon>
        <taxon>Pseudomonadati</taxon>
        <taxon>Pseudomonadota</taxon>
        <taxon>Gammaproteobacteria</taxon>
        <taxon>Oceanospirillales</taxon>
        <taxon>Oceanospirillaceae</taxon>
        <taxon>Motiliproteus</taxon>
    </lineage>
</organism>
<gene>
    <name evidence="7" type="ORF">DV711_05980</name>
</gene>
<comment type="caution">
    <text evidence="7">The sequence shown here is derived from an EMBL/GenBank/DDBJ whole genome shotgun (WGS) entry which is preliminary data.</text>
</comment>
<dbReference type="Gene3D" id="3.30.565.10">
    <property type="entry name" value="Histidine kinase-like ATPase, C-terminal domain"/>
    <property type="match status" value="1"/>
</dbReference>
<dbReference type="PROSITE" id="PS50109">
    <property type="entry name" value="HIS_KIN"/>
    <property type="match status" value="1"/>
</dbReference>
<dbReference type="Pfam" id="PF02518">
    <property type="entry name" value="HATPase_c"/>
    <property type="match status" value="1"/>
</dbReference>
<feature type="domain" description="Histidine kinase" evidence="5">
    <location>
        <begin position="260"/>
        <end position="501"/>
    </location>
</feature>
<dbReference type="CDD" id="cd00130">
    <property type="entry name" value="PAS"/>
    <property type="match status" value="1"/>
</dbReference>
<dbReference type="AlphaFoldDB" id="A0A369WX47"/>
<keyword evidence="4" id="KW-0472">Membrane</keyword>
<dbReference type="NCBIfam" id="TIGR00229">
    <property type="entry name" value="sensory_box"/>
    <property type="match status" value="1"/>
</dbReference>
<dbReference type="EMBL" id="QQOH01000001">
    <property type="protein sequence ID" value="RDE25104.1"/>
    <property type="molecule type" value="Genomic_DNA"/>
</dbReference>
<dbReference type="InterPro" id="IPR000014">
    <property type="entry name" value="PAS"/>
</dbReference>
<keyword evidence="8" id="KW-1185">Reference proteome</keyword>
<reference evidence="7 8" key="1">
    <citation type="submission" date="2018-07" db="EMBL/GenBank/DDBJ databases">
        <title>Motiliproteus coralliicola sp. nov., a bacterium isolated from Coral.</title>
        <authorList>
            <person name="Wang G."/>
        </authorList>
    </citation>
    <scope>NUCLEOTIDE SEQUENCE [LARGE SCALE GENOMIC DNA]</scope>
    <source>
        <strain evidence="7 8">C34</strain>
    </source>
</reference>
<evidence type="ECO:0000256" key="4">
    <source>
        <dbReference type="SAM" id="Phobius"/>
    </source>
</evidence>
<dbReference type="InterPro" id="IPR036890">
    <property type="entry name" value="HATPase_C_sf"/>
</dbReference>